<dbReference type="InterPro" id="IPR014729">
    <property type="entry name" value="Rossmann-like_a/b/a_fold"/>
</dbReference>
<comment type="caution">
    <text evidence="10">The sequence shown here is derived from an EMBL/GenBank/DDBJ whole genome shotgun (WGS) entry which is preliminary data.</text>
</comment>
<dbReference type="PANTHER" id="PTHR43766:SF1">
    <property type="entry name" value="TRYPTOPHAN--TRNA LIGASE, MITOCHONDRIAL"/>
    <property type="match status" value="1"/>
</dbReference>
<dbReference type="InterPro" id="IPR002305">
    <property type="entry name" value="aa-tRNA-synth_Ic"/>
</dbReference>
<evidence type="ECO:0000256" key="7">
    <source>
        <dbReference type="ARBA" id="ARBA00049929"/>
    </source>
</evidence>
<feature type="binding site" evidence="8">
    <location>
        <begin position="197"/>
        <end position="201"/>
    </location>
    <ligand>
        <name>ATP</name>
        <dbReference type="ChEBI" id="CHEBI:30616"/>
    </ligand>
</feature>
<accession>A0ABU9VT61</accession>
<protein>
    <recommendedName>
        <fullName evidence="8">Tryptophan--tRNA ligase</fullName>
        <ecNumber evidence="8">6.1.1.2</ecNumber>
    </recommendedName>
    <alternativeName>
        <fullName evidence="8">Tryptophanyl-tRNA synthetase</fullName>
        <shortName evidence="8">TrpRS</shortName>
    </alternativeName>
</protein>
<dbReference type="Gene3D" id="3.40.50.620">
    <property type="entry name" value="HUPs"/>
    <property type="match status" value="1"/>
</dbReference>
<dbReference type="Gene3D" id="1.10.240.10">
    <property type="entry name" value="Tyrosyl-Transfer RNA Synthetase"/>
    <property type="match status" value="1"/>
</dbReference>
<feature type="short sequence motif" description="'HIGH' region" evidence="8">
    <location>
        <begin position="14"/>
        <end position="22"/>
    </location>
</feature>
<dbReference type="NCBIfam" id="TIGR00233">
    <property type="entry name" value="trpS"/>
    <property type="match status" value="1"/>
</dbReference>
<dbReference type="CDD" id="cd00806">
    <property type="entry name" value="TrpRS_core"/>
    <property type="match status" value="1"/>
</dbReference>
<dbReference type="InterPro" id="IPR002306">
    <property type="entry name" value="Trp-tRNA-ligase"/>
</dbReference>
<keyword evidence="4 8" id="KW-0067">ATP-binding</keyword>
<dbReference type="SUPFAM" id="SSF52374">
    <property type="entry name" value="Nucleotidylyl transferase"/>
    <property type="match status" value="1"/>
</dbReference>
<dbReference type="PROSITE" id="PS00178">
    <property type="entry name" value="AA_TRNA_LIGASE_I"/>
    <property type="match status" value="1"/>
</dbReference>
<dbReference type="PANTHER" id="PTHR43766">
    <property type="entry name" value="TRYPTOPHAN--TRNA LIGASE, MITOCHONDRIAL"/>
    <property type="match status" value="1"/>
</dbReference>
<evidence type="ECO:0000256" key="8">
    <source>
        <dbReference type="HAMAP-Rule" id="MF_00140"/>
    </source>
</evidence>
<dbReference type="EMBL" id="JBCITM010000004">
    <property type="protein sequence ID" value="MEN1760045.1"/>
    <property type="molecule type" value="Genomic_DNA"/>
</dbReference>
<dbReference type="Pfam" id="PF00579">
    <property type="entry name" value="tRNA-synt_1b"/>
    <property type="match status" value="1"/>
</dbReference>
<keyword evidence="2 8" id="KW-0436">Ligase</keyword>
<evidence type="ECO:0000256" key="3">
    <source>
        <dbReference type="ARBA" id="ARBA00022741"/>
    </source>
</evidence>
<evidence type="ECO:0000313" key="11">
    <source>
        <dbReference type="Proteomes" id="UP001407405"/>
    </source>
</evidence>
<evidence type="ECO:0000256" key="1">
    <source>
        <dbReference type="ARBA" id="ARBA00005594"/>
    </source>
</evidence>
<keyword evidence="3 8" id="KW-0547">Nucleotide-binding</keyword>
<dbReference type="HAMAP" id="MF_00140_B">
    <property type="entry name" value="Trp_tRNA_synth_B"/>
    <property type="match status" value="1"/>
</dbReference>
<comment type="catalytic activity">
    <reaction evidence="7 8">
        <text>tRNA(Trp) + L-tryptophan + ATP = L-tryptophyl-tRNA(Trp) + AMP + diphosphate + H(+)</text>
        <dbReference type="Rhea" id="RHEA:24080"/>
        <dbReference type="Rhea" id="RHEA-COMP:9671"/>
        <dbReference type="Rhea" id="RHEA-COMP:9705"/>
        <dbReference type="ChEBI" id="CHEBI:15378"/>
        <dbReference type="ChEBI" id="CHEBI:30616"/>
        <dbReference type="ChEBI" id="CHEBI:33019"/>
        <dbReference type="ChEBI" id="CHEBI:57912"/>
        <dbReference type="ChEBI" id="CHEBI:78442"/>
        <dbReference type="ChEBI" id="CHEBI:78535"/>
        <dbReference type="ChEBI" id="CHEBI:456215"/>
        <dbReference type="EC" id="6.1.1.2"/>
    </reaction>
</comment>
<feature type="short sequence motif" description="'KMSKS' region" evidence="8">
    <location>
        <begin position="197"/>
        <end position="201"/>
    </location>
</feature>
<feature type="binding site" evidence="8">
    <location>
        <begin position="21"/>
        <end position="22"/>
    </location>
    <ligand>
        <name>ATP</name>
        <dbReference type="ChEBI" id="CHEBI:30616"/>
    </ligand>
</feature>
<name>A0ABU9VT61_9CLOT</name>
<comment type="subunit">
    <text evidence="8">Homodimer.</text>
</comment>
<dbReference type="GO" id="GO:0004830">
    <property type="term" value="F:tryptophan-tRNA ligase activity"/>
    <property type="evidence" value="ECO:0007669"/>
    <property type="project" value="UniProtKB-EC"/>
</dbReference>
<dbReference type="EC" id="6.1.1.2" evidence="8"/>
<comment type="subcellular location">
    <subcellularLocation>
        <location evidence="8">Cytoplasm</location>
    </subcellularLocation>
</comment>
<reference evidence="10 11" key="1">
    <citation type="submission" date="2024-04" db="EMBL/GenBank/DDBJ databases">
        <title>Genome sequencing and metabolic network reconstruction of aminoacids and betaine degradation by Anoxynatronum sibiricum.</title>
        <authorList>
            <person name="Detkova E.N."/>
            <person name="Boltjanskaja Y.V."/>
            <person name="Mardanov A.V."/>
            <person name="Kevbrin V."/>
        </authorList>
    </citation>
    <scope>NUCLEOTIDE SEQUENCE [LARGE SCALE GENOMIC DNA]</scope>
    <source>
        <strain evidence="10 11">Z-7981</strain>
    </source>
</reference>
<proteinExistence type="inferred from homology"/>
<dbReference type="PRINTS" id="PR01039">
    <property type="entry name" value="TRNASYNTHTRP"/>
</dbReference>
<comment type="similarity">
    <text evidence="1 8 9">Belongs to the class-I aminoacyl-tRNA synthetase family.</text>
</comment>
<sequence>MDKLQKVIFSGAQPTGSLTLGNYIGAIQNWKELEKDYQCYYSIVDLHSLTVKQDPQAFRQANLSFLAQYLAAGLDPEKNVLFFQSHVREHTELAWVLSCYTYMGELNRMTQFKDKSDKHKDNINVGLYTYPVLMAADILLYQTDLVPVGDDQRQHLELCRDIAIRFNNVYGDTFRIPEAHIGKIGARIMSLQEPDKKMSKSDENQNGVIHMLDPADVILKKLKKAVTDSENLVRYRPEQPGIQNLMTIHATLSGWTLEQVETHYEGKGYGVFKADVAELITGKTEPFREKYAAYLADEALLKKVYSSGADRARERAAATVAAVKMRLGLV</sequence>
<feature type="binding site" evidence="8">
    <location>
        <begin position="149"/>
        <end position="151"/>
    </location>
    <ligand>
        <name>ATP</name>
        <dbReference type="ChEBI" id="CHEBI:30616"/>
    </ligand>
</feature>
<gene>
    <name evidence="8 10" type="primary">trpS</name>
    <name evidence="10" type="ORF">AAIG11_06155</name>
</gene>
<evidence type="ECO:0000256" key="6">
    <source>
        <dbReference type="ARBA" id="ARBA00023146"/>
    </source>
</evidence>
<dbReference type="Proteomes" id="UP001407405">
    <property type="component" value="Unassembled WGS sequence"/>
</dbReference>
<evidence type="ECO:0000256" key="9">
    <source>
        <dbReference type="RuleBase" id="RU363036"/>
    </source>
</evidence>
<feature type="binding site" evidence="8">
    <location>
        <position position="137"/>
    </location>
    <ligand>
        <name>L-tryptophan</name>
        <dbReference type="ChEBI" id="CHEBI:57912"/>
    </ligand>
</feature>
<keyword evidence="8" id="KW-0963">Cytoplasm</keyword>
<keyword evidence="5 8" id="KW-0648">Protein biosynthesis</keyword>
<evidence type="ECO:0000256" key="4">
    <source>
        <dbReference type="ARBA" id="ARBA00022840"/>
    </source>
</evidence>
<dbReference type="RefSeq" id="WP_343185365.1">
    <property type="nucleotide sequence ID" value="NZ_JBCITM010000004.1"/>
</dbReference>
<feature type="binding site" evidence="8">
    <location>
        <position position="188"/>
    </location>
    <ligand>
        <name>ATP</name>
        <dbReference type="ChEBI" id="CHEBI:30616"/>
    </ligand>
</feature>
<keyword evidence="11" id="KW-1185">Reference proteome</keyword>
<comment type="function">
    <text evidence="8">Catalyzes the attachment of tryptophan to tRNA(Trp).</text>
</comment>
<dbReference type="InterPro" id="IPR024109">
    <property type="entry name" value="Trp-tRNA-ligase_bac-type"/>
</dbReference>
<dbReference type="InterPro" id="IPR050203">
    <property type="entry name" value="Trp-tRNA_synthetase"/>
</dbReference>
<evidence type="ECO:0000256" key="5">
    <source>
        <dbReference type="ARBA" id="ARBA00022917"/>
    </source>
</evidence>
<evidence type="ECO:0000313" key="10">
    <source>
        <dbReference type="EMBL" id="MEN1760045.1"/>
    </source>
</evidence>
<organism evidence="10 11">
    <name type="scientific">Anoxynatronum sibiricum</name>
    <dbReference type="NCBI Taxonomy" id="210623"/>
    <lineage>
        <taxon>Bacteria</taxon>
        <taxon>Bacillati</taxon>
        <taxon>Bacillota</taxon>
        <taxon>Clostridia</taxon>
        <taxon>Eubacteriales</taxon>
        <taxon>Clostridiaceae</taxon>
        <taxon>Anoxynatronum</taxon>
    </lineage>
</organism>
<dbReference type="InterPro" id="IPR001412">
    <property type="entry name" value="aa-tRNA-synth_I_CS"/>
</dbReference>
<keyword evidence="6 8" id="KW-0030">Aminoacyl-tRNA synthetase</keyword>
<evidence type="ECO:0000256" key="2">
    <source>
        <dbReference type="ARBA" id="ARBA00022598"/>
    </source>
</evidence>
<feature type="binding site" evidence="8">
    <location>
        <begin position="13"/>
        <end position="15"/>
    </location>
    <ligand>
        <name>ATP</name>
        <dbReference type="ChEBI" id="CHEBI:30616"/>
    </ligand>
</feature>